<dbReference type="RefSeq" id="WP_184331915.1">
    <property type="nucleotide sequence ID" value="NZ_JACHHZ010000003.1"/>
</dbReference>
<evidence type="ECO:0000256" key="3">
    <source>
        <dbReference type="ARBA" id="ARBA00023027"/>
    </source>
</evidence>
<reference evidence="6 7" key="1">
    <citation type="submission" date="2020-08" db="EMBL/GenBank/DDBJ databases">
        <title>Genomic Encyclopedia of Type Strains, Phase IV (KMG-IV): sequencing the most valuable type-strain genomes for metagenomic binning, comparative biology and taxonomic classification.</title>
        <authorList>
            <person name="Goeker M."/>
        </authorList>
    </citation>
    <scope>NUCLEOTIDE SEQUENCE [LARGE SCALE GENOMIC DNA]</scope>
    <source>
        <strain evidence="6 7">DSM 26723</strain>
    </source>
</reference>
<sequence length="267" mass="28283">MAGRLEGKAVIITGATSGIGEATARRFAEEGARLLIAGRTVSKGESLARELGERVVFEPADVTREADIARLVDSAVKRFGRLDCMFNNAGAVTPCKLESVTEQEVRDGLQLLVGSVIFGMKHAARVMKDHGGSIINNASVAAHRFGQGDLLYSAAKAAVAQLTHLAGVELGAFNIRVNAISPGAIATPIFWGGSARAGQLSNEENRRKQAKLEQNLARATPLPRSGQSLDIANAALFLASDEGSFVNSHDLVVDGGRIWQFHERANG</sequence>
<evidence type="ECO:0000256" key="2">
    <source>
        <dbReference type="ARBA" id="ARBA00023002"/>
    </source>
</evidence>
<accession>A0A841HNE3</accession>
<comment type="caution">
    <text evidence="6">The sequence shown here is derived from an EMBL/GenBank/DDBJ whole genome shotgun (WGS) entry which is preliminary data.</text>
</comment>
<evidence type="ECO:0000256" key="5">
    <source>
        <dbReference type="ARBA" id="ARBA00023221"/>
    </source>
</evidence>
<protein>
    <submittedName>
        <fullName evidence="6">NAD(P)-dependent dehydrogenase (Short-subunit alcohol dehydrogenase family)</fullName>
    </submittedName>
</protein>
<dbReference type="InterPro" id="IPR036291">
    <property type="entry name" value="NAD(P)-bd_dom_sf"/>
</dbReference>
<evidence type="ECO:0000256" key="1">
    <source>
        <dbReference type="ARBA" id="ARBA00006484"/>
    </source>
</evidence>
<dbReference type="PRINTS" id="PR00081">
    <property type="entry name" value="GDHRDH"/>
</dbReference>
<gene>
    <name evidence="6" type="ORF">HNQ60_002346</name>
</gene>
<comment type="similarity">
    <text evidence="1">Belongs to the short-chain dehydrogenases/reductases (SDR) family.</text>
</comment>
<dbReference type="SUPFAM" id="SSF51735">
    <property type="entry name" value="NAD(P)-binding Rossmann-fold domains"/>
    <property type="match status" value="1"/>
</dbReference>
<dbReference type="Pfam" id="PF13561">
    <property type="entry name" value="adh_short_C2"/>
    <property type="match status" value="1"/>
</dbReference>
<evidence type="ECO:0000313" key="7">
    <source>
        <dbReference type="Proteomes" id="UP000588068"/>
    </source>
</evidence>
<dbReference type="PRINTS" id="PR00080">
    <property type="entry name" value="SDRFAMILY"/>
</dbReference>
<dbReference type="AlphaFoldDB" id="A0A841HNE3"/>
<keyword evidence="7" id="KW-1185">Reference proteome</keyword>
<proteinExistence type="inferred from homology"/>
<dbReference type="Proteomes" id="UP000588068">
    <property type="component" value="Unassembled WGS sequence"/>
</dbReference>
<dbReference type="EMBL" id="JACHHZ010000003">
    <property type="protein sequence ID" value="MBB6093465.1"/>
    <property type="molecule type" value="Genomic_DNA"/>
</dbReference>
<organism evidence="6 7">
    <name type="scientific">Povalibacter uvarum</name>
    <dbReference type="NCBI Taxonomy" id="732238"/>
    <lineage>
        <taxon>Bacteria</taxon>
        <taxon>Pseudomonadati</taxon>
        <taxon>Pseudomonadota</taxon>
        <taxon>Gammaproteobacteria</taxon>
        <taxon>Steroidobacterales</taxon>
        <taxon>Steroidobacteraceae</taxon>
        <taxon>Povalibacter</taxon>
    </lineage>
</organism>
<dbReference type="GO" id="GO:0008202">
    <property type="term" value="P:steroid metabolic process"/>
    <property type="evidence" value="ECO:0007669"/>
    <property type="project" value="UniProtKB-KW"/>
</dbReference>
<keyword evidence="3" id="KW-0520">NAD</keyword>
<dbReference type="Gene3D" id="3.40.50.720">
    <property type="entry name" value="NAD(P)-binding Rossmann-like Domain"/>
    <property type="match status" value="1"/>
</dbReference>
<evidence type="ECO:0000256" key="4">
    <source>
        <dbReference type="ARBA" id="ARBA00023098"/>
    </source>
</evidence>
<dbReference type="InterPro" id="IPR002347">
    <property type="entry name" value="SDR_fam"/>
</dbReference>
<evidence type="ECO:0000313" key="6">
    <source>
        <dbReference type="EMBL" id="MBB6093465.1"/>
    </source>
</evidence>
<keyword evidence="5" id="KW-0753">Steroid metabolism</keyword>
<keyword evidence="4" id="KW-0443">Lipid metabolism</keyword>
<dbReference type="FunFam" id="3.40.50.720:FF:000084">
    <property type="entry name" value="Short-chain dehydrogenase reductase"/>
    <property type="match status" value="1"/>
</dbReference>
<keyword evidence="2" id="KW-0560">Oxidoreductase</keyword>
<dbReference type="GO" id="GO:0016491">
    <property type="term" value="F:oxidoreductase activity"/>
    <property type="evidence" value="ECO:0007669"/>
    <property type="project" value="UniProtKB-KW"/>
</dbReference>
<dbReference type="PROSITE" id="PS00061">
    <property type="entry name" value="ADH_SHORT"/>
    <property type="match status" value="1"/>
</dbReference>
<dbReference type="InterPro" id="IPR020904">
    <property type="entry name" value="Sc_DH/Rdtase_CS"/>
</dbReference>
<name>A0A841HNE3_9GAMM</name>
<dbReference type="PANTHER" id="PTHR43180:SF28">
    <property type="entry name" value="NAD(P)-BINDING ROSSMANN-FOLD SUPERFAMILY PROTEIN"/>
    <property type="match status" value="1"/>
</dbReference>
<dbReference type="PANTHER" id="PTHR43180">
    <property type="entry name" value="3-OXOACYL-(ACYL-CARRIER-PROTEIN) REDUCTASE (AFU_ORTHOLOGUE AFUA_6G11210)"/>
    <property type="match status" value="1"/>
</dbReference>